<proteinExistence type="predicted"/>
<name>A0ABT4QHJ0_9BACL</name>
<evidence type="ECO:0000313" key="3">
    <source>
        <dbReference type="Proteomes" id="UP001527882"/>
    </source>
</evidence>
<feature type="transmembrane region" description="Helical" evidence="1">
    <location>
        <begin position="216"/>
        <end position="236"/>
    </location>
</feature>
<reference evidence="2 3" key="1">
    <citation type="submission" date="2022-12" db="EMBL/GenBank/DDBJ databases">
        <title>Draft genome sequence of Paenibacillus sp. dW9.</title>
        <authorList>
            <person name="Choi E.-W."/>
            <person name="Kim D.-U."/>
        </authorList>
    </citation>
    <scope>NUCLEOTIDE SEQUENCE [LARGE SCALE GENOMIC DNA]</scope>
    <source>
        <strain evidence="3">dW9</strain>
    </source>
</reference>
<dbReference type="Proteomes" id="UP001527882">
    <property type="component" value="Unassembled WGS sequence"/>
</dbReference>
<dbReference type="SUPFAM" id="SSF50242">
    <property type="entry name" value="TIMP-like"/>
    <property type="match status" value="1"/>
</dbReference>
<keyword evidence="1" id="KW-0812">Transmembrane</keyword>
<comment type="caution">
    <text evidence="2">The sequence shown here is derived from an EMBL/GenBank/DDBJ whole genome shotgun (WGS) entry which is preliminary data.</text>
</comment>
<accession>A0ABT4QHJ0</accession>
<dbReference type="Gene3D" id="2.40.50.120">
    <property type="match status" value="1"/>
</dbReference>
<keyword evidence="3" id="KW-1185">Reference proteome</keyword>
<evidence type="ECO:0000313" key="2">
    <source>
        <dbReference type="EMBL" id="MCZ8516360.1"/>
    </source>
</evidence>
<keyword evidence="1" id="KW-0472">Membrane</keyword>
<gene>
    <name evidence="2" type="ORF">O9H85_29010</name>
</gene>
<evidence type="ECO:0000256" key="1">
    <source>
        <dbReference type="SAM" id="Phobius"/>
    </source>
</evidence>
<feature type="transmembrane region" description="Helical" evidence="1">
    <location>
        <begin position="185"/>
        <end position="204"/>
    </location>
</feature>
<dbReference type="EMBL" id="JAQAGZ010000023">
    <property type="protein sequence ID" value="MCZ8516360.1"/>
    <property type="molecule type" value="Genomic_DNA"/>
</dbReference>
<feature type="transmembrane region" description="Helical" evidence="1">
    <location>
        <begin position="273"/>
        <end position="292"/>
    </location>
</feature>
<feature type="transmembrane region" description="Helical" evidence="1">
    <location>
        <begin position="248"/>
        <end position="266"/>
    </location>
</feature>
<keyword evidence="1" id="KW-1133">Transmembrane helix</keyword>
<dbReference type="InterPro" id="IPR008993">
    <property type="entry name" value="TIMP-like_OB-fold"/>
</dbReference>
<protein>
    <submittedName>
        <fullName evidence="2">Uncharacterized protein</fullName>
    </submittedName>
</protein>
<sequence>MKTRFGIFITVLALLLPLTFVLIQPSPCEACSCATPALDQAAARSEAVFIGKALEVKWVPDPYDTSGALGYKNAVRFEVERTFKGADTTQIIVGAGTGEAACGIDFTAGESYLVFAYETENHELVTRLCSRTRAVQLAADDLNALGSGHAPAVTVDLSGQMGDGRMDKLWMYTVYLLRKAVSAKGLALLSIAFLVSFIAAAVGFRLRRQPLLHKTAVTVGVGASLFTMLLWIRLALFNLYGGLEGAYAFWPSFWLMLLPAVLALISSARRSPLGLGIAWLWSLPMGLLLAAARTPFSWFAAAVLLYFIAAIWLFATKPFDRGQ</sequence>
<feature type="transmembrane region" description="Helical" evidence="1">
    <location>
        <begin position="298"/>
        <end position="315"/>
    </location>
</feature>
<organism evidence="2 3">
    <name type="scientific">Paenibacillus gyeongsangnamensis</name>
    <dbReference type="NCBI Taxonomy" id="3388067"/>
    <lineage>
        <taxon>Bacteria</taxon>
        <taxon>Bacillati</taxon>
        <taxon>Bacillota</taxon>
        <taxon>Bacilli</taxon>
        <taxon>Bacillales</taxon>
        <taxon>Paenibacillaceae</taxon>
        <taxon>Paenibacillus</taxon>
    </lineage>
</organism>
<dbReference type="RefSeq" id="WP_269884893.1">
    <property type="nucleotide sequence ID" value="NZ_JAQAGZ010000023.1"/>
</dbReference>